<keyword evidence="2" id="KW-1185">Reference proteome</keyword>
<reference evidence="1 2" key="1">
    <citation type="journal article" date="2018" name="PLoS ONE">
        <title>The draft genome of Kipferlia bialata reveals reductive genome evolution in fornicate parasites.</title>
        <authorList>
            <person name="Tanifuji G."/>
            <person name="Takabayashi S."/>
            <person name="Kume K."/>
            <person name="Takagi M."/>
            <person name="Nakayama T."/>
            <person name="Kamikawa R."/>
            <person name="Inagaki Y."/>
            <person name="Hashimoto T."/>
        </authorList>
    </citation>
    <scope>NUCLEOTIDE SEQUENCE [LARGE SCALE GENOMIC DNA]</scope>
    <source>
        <strain evidence="1">NY0173</strain>
    </source>
</reference>
<protein>
    <submittedName>
        <fullName evidence="1">Uncharacterized protein</fullName>
    </submittedName>
</protein>
<name>A0A391NWK0_9EUKA</name>
<dbReference type="Proteomes" id="UP000265618">
    <property type="component" value="Unassembled WGS sequence"/>
</dbReference>
<evidence type="ECO:0000313" key="1">
    <source>
        <dbReference type="EMBL" id="GCA64920.1"/>
    </source>
</evidence>
<feature type="non-terminal residue" evidence="1">
    <location>
        <position position="1"/>
    </location>
</feature>
<comment type="caution">
    <text evidence="1">The sequence shown here is derived from an EMBL/GenBank/DDBJ whole genome shotgun (WGS) entry which is preliminary data.</text>
</comment>
<evidence type="ECO:0000313" key="2">
    <source>
        <dbReference type="Proteomes" id="UP000265618"/>
    </source>
</evidence>
<sequence>MLSEAQRSETVIASLGMKSGFLVYSELLALLSSVGGKRLLSSHHTADAIPAFSVSTLLDMAASLS</sequence>
<organism evidence="1 2">
    <name type="scientific">Kipferlia bialata</name>
    <dbReference type="NCBI Taxonomy" id="797122"/>
    <lineage>
        <taxon>Eukaryota</taxon>
        <taxon>Metamonada</taxon>
        <taxon>Carpediemonas-like organisms</taxon>
        <taxon>Kipferlia</taxon>
    </lineage>
</organism>
<proteinExistence type="predicted"/>
<accession>A0A391NWK0</accession>
<gene>
    <name evidence="1" type="ORF">KIPB_015740</name>
</gene>
<dbReference type="AlphaFoldDB" id="A0A391NWK0"/>
<dbReference type="EMBL" id="BDIP01009044">
    <property type="protein sequence ID" value="GCA64920.1"/>
    <property type="molecule type" value="Genomic_DNA"/>
</dbReference>